<protein>
    <submittedName>
        <fullName evidence="2">Uncharacterized protein</fullName>
    </submittedName>
</protein>
<evidence type="ECO:0000313" key="3">
    <source>
        <dbReference type="Proteomes" id="UP000799777"/>
    </source>
</evidence>
<proteinExistence type="predicted"/>
<dbReference type="AlphaFoldDB" id="A0A9P4LG87"/>
<feature type="compositionally biased region" description="Polar residues" evidence="1">
    <location>
        <begin position="152"/>
        <end position="169"/>
    </location>
</feature>
<organism evidence="2 3">
    <name type="scientific">Setomelanomma holmii</name>
    <dbReference type="NCBI Taxonomy" id="210430"/>
    <lineage>
        <taxon>Eukaryota</taxon>
        <taxon>Fungi</taxon>
        <taxon>Dikarya</taxon>
        <taxon>Ascomycota</taxon>
        <taxon>Pezizomycotina</taxon>
        <taxon>Dothideomycetes</taxon>
        <taxon>Pleosporomycetidae</taxon>
        <taxon>Pleosporales</taxon>
        <taxon>Pleosporineae</taxon>
        <taxon>Phaeosphaeriaceae</taxon>
        <taxon>Setomelanomma</taxon>
    </lineage>
</organism>
<dbReference type="Proteomes" id="UP000799777">
    <property type="component" value="Unassembled WGS sequence"/>
</dbReference>
<keyword evidence="3" id="KW-1185">Reference proteome</keyword>
<feature type="compositionally biased region" description="Polar residues" evidence="1">
    <location>
        <begin position="47"/>
        <end position="77"/>
    </location>
</feature>
<sequence length="203" mass="21865">MGSRFSFDLLIKPSSDASQCSSHISRESIAQALVADHLTVRSRGEKPSSQSALRHSTTAAETTQRSGRITTLLSNSPVVGRPSSEEQAPIDENNGQHRASHASGGRTQSGTSRSLPTNPNATPNNPQVRHLAKSLTATPTISRRSQYDDTQHTNQIEASVSPSNNSTPTRHIPMMVTSTPKLVGPQNEQRGTEGRTPTRGRPR</sequence>
<feature type="compositionally biased region" description="Low complexity" evidence="1">
    <location>
        <begin position="103"/>
        <end position="126"/>
    </location>
</feature>
<comment type="caution">
    <text evidence="2">The sequence shown here is derived from an EMBL/GenBank/DDBJ whole genome shotgun (WGS) entry which is preliminary data.</text>
</comment>
<feature type="compositionally biased region" description="Polar residues" evidence="1">
    <location>
        <begin position="135"/>
        <end position="144"/>
    </location>
</feature>
<dbReference type="EMBL" id="ML978310">
    <property type="protein sequence ID" value="KAF2024093.1"/>
    <property type="molecule type" value="Genomic_DNA"/>
</dbReference>
<accession>A0A9P4LG87</accession>
<reference evidence="2" key="1">
    <citation type="journal article" date="2020" name="Stud. Mycol.">
        <title>101 Dothideomycetes genomes: a test case for predicting lifestyles and emergence of pathogens.</title>
        <authorList>
            <person name="Haridas S."/>
            <person name="Albert R."/>
            <person name="Binder M."/>
            <person name="Bloem J."/>
            <person name="Labutti K."/>
            <person name="Salamov A."/>
            <person name="Andreopoulos B."/>
            <person name="Baker S."/>
            <person name="Barry K."/>
            <person name="Bills G."/>
            <person name="Bluhm B."/>
            <person name="Cannon C."/>
            <person name="Castanera R."/>
            <person name="Culley D."/>
            <person name="Daum C."/>
            <person name="Ezra D."/>
            <person name="Gonzalez J."/>
            <person name="Henrissat B."/>
            <person name="Kuo A."/>
            <person name="Liang C."/>
            <person name="Lipzen A."/>
            <person name="Lutzoni F."/>
            <person name="Magnuson J."/>
            <person name="Mondo S."/>
            <person name="Nolan M."/>
            <person name="Ohm R."/>
            <person name="Pangilinan J."/>
            <person name="Park H.-J."/>
            <person name="Ramirez L."/>
            <person name="Alfaro M."/>
            <person name="Sun H."/>
            <person name="Tritt A."/>
            <person name="Yoshinaga Y."/>
            <person name="Zwiers L.-H."/>
            <person name="Turgeon B."/>
            <person name="Goodwin S."/>
            <person name="Spatafora J."/>
            <person name="Crous P."/>
            <person name="Grigoriev I."/>
        </authorList>
    </citation>
    <scope>NUCLEOTIDE SEQUENCE</scope>
    <source>
        <strain evidence="2">CBS 110217</strain>
    </source>
</reference>
<evidence type="ECO:0000313" key="2">
    <source>
        <dbReference type="EMBL" id="KAF2024093.1"/>
    </source>
</evidence>
<evidence type="ECO:0000256" key="1">
    <source>
        <dbReference type="SAM" id="MobiDB-lite"/>
    </source>
</evidence>
<gene>
    <name evidence="2" type="ORF">EK21DRAFT_94399</name>
</gene>
<name>A0A9P4LG87_9PLEO</name>
<feature type="region of interest" description="Disordered" evidence="1">
    <location>
        <begin position="41"/>
        <end position="203"/>
    </location>
</feature>